<dbReference type="Pfam" id="PF01344">
    <property type="entry name" value="Kelch_1"/>
    <property type="match status" value="1"/>
</dbReference>
<protein>
    <recommendedName>
        <fullName evidence="5">Kelch motif family protein</fullName>
    </recommendedName>
</protein>
<dbReference type="SUPFAM" id="SSF49599">
    <property type="entry name" value="TRAF domain-like"/>
    <property type="match status" value="1"/>
</dbReference>
<dbReference type="PANTHER" id="PTHR46344:SF27">
    <property type="entry name" value="KELCH REPEAT SUPERFAMILY PROTEIN"/>
    <property type="match status" value="1"/>
</dbReference>
<accession>A0A077ZP55</accession>
<keyword evidence="4" id="KW-1185">Reference proteome</keyword>
<gene>
    <name evidence="3" type="primary">Contig6617.g314</name>
    <name evidence="3" type="ORF">STYLEM_641</name>
</gene>
<dbReference type="InterPro" id="IPR013083">
    <property type="entry name" value="Znf_RING/FYVE/PHD"/>
</dbReference>
<dbReference type="PANTHER" id="PTHR46344">
    <property type="entry name" value="OS02G0202900 PROTEIN"/>
    <property type="match status" value="1"/>
</dbReference>
<keyword evidence="2" id="KW-0677">Repeat</keyword>
<evidence type="ECO:0008006" key="5">
    <source>
        <dbReference type="Google" id="ProtNLM"/>
    </source>
</evidence>
<sequence>MNRNCPFRCERPTFQKIHRTIKNMLFKFKFECKFAAMGCQDKIYYDKLSIHEQNCPYEIETCQKCQIQMRIAERNEHDCVTSLKNEVQRLSKTSKSRLLFYTSGGSQEFHIFEEKSLDWSTLKLTGDFQFPILPQIVVLNGGIKDQVSVNTRIIGIGGIKQQQKVREEGKQQIVEKVQEPCKDTFEVFINLLTARPKFNMRQARAMFGVGVDRLHNEIYVVGGIDSEKKEIAECEIYDIKQNMWSQLPSMNQAKSSLSLIVVNTNFLYAFGGYPISNSSIELFFEQKWSKMELKEGEQFVHPFWSGSYLSDKLDGSILIFGGGLKYNDADQCYDFNADSRTFQKIKMTIPKEDRFFYNAQKIQLSEDNFITLGRHGVYKIDFVKRTCYKISTGYRDLDQQQQQIQQL</sequence>
<name>A0A077ZP55_STYLE</name>
<dbReference type="AlphaFoldDB" id="A0A077ZP55"/>
<dbReference type="Gene3D" id="3.30.40.10">
    <property type="entry name" value="Zinc/RING finger domain, C3HC4 (zinc finger)"/>
    <property type="match status" value="1"/>
</dbReference>
<dbReference type="Proteomes" id="UP000039865">
    <property type="component" value="Unassembled WGS sequence"/>
</dbReference>
<dbReference type="InParanoid" id="A0A077ZP55"/>
<dbReference type="InterPro" id="IPR015915">
    <property type="entry name" value="Kelch-typ_b-propeller"/>
</dbReference>
<organism evidence="3 4">
    <name type="scientific">Stylonychia lemnae</name>
    <name type="common">Ciliate</name>
    <dbReference type="NCBI Taxonomy" id="5949"/>
    <lineage>
        <taxon>Eukaryota</taxon>
        <taxon>Sar</taxon>
        <taxon>Alveolata</taxon>
        <taxon>Ciliophora</taxon>
        <taxon>Intramacronucleata</taxon>
        <taxon>Spirotrichea</taxon>
        <taxon>Stichotrichia</taxon>
        <taxon>Sporadotrichida</taxon>
        <taxon>Oxytrichidae</taxon>
        <taxon>Stylonychinae</taxon>
        <taxon>Stylonychia</taxon>
    </lineage>
</organism>
<dbReference type="Gene3D" id="2.120.10.80">
    <property type="entry name" value="Kelch-type beta propeller"/>
    <property type="match status" value="1"/>
</dbReference>
<keyword evidence="1" id="KW-0880">Kelch repeat</keyword>
<proteinExistence type="predicted"/>
<dbReference type="InterPro" id="IPR006652">
    <property type="entry name" value="Kelch_1"/>
</dbReference>
<evidence type="ECO:0000313" key="4">
    <source>
        <dbReference type="Proteomes" id="UP000039865"/>
    </source>
</evidence>
<evidence type="ECO:0000256" key="2">
    <source>
        <dbReference type="ARBA" id="ARBA00022737"/>
    </source>
</evidence>
<evidence type="ECO:0000313" key="3">
    <source>
        <dbReference type="EMBL" id="CDW71693.1"/>
    </source>
</evidence>
<dbReference type="EMBL" id="CCKQ01000611">
    <property type="protein sequence ID" value="CDW71693.1"/>
    <property type="molecule type" value="Genomic_DNA"/>
</dbReference>
<evidence type="ECO:0000256" key="1">
    <source>
        <dbReference type="ARBA" id="ARBA00022441"/>
    </source>
</evidence>
<dbReference type="SUPFAM" id="SSF117281">
    <property type="entry name" value="Kelch motif"/>
    <property type="match status" value="1"/>
</dbReference>
<dbReference type="SMART" id="SM00612">
    <property type="entry name" value="Kelch"/>
    <property type="match status" value="1"/>
</dbReference>
<reference evidence="3 4" key="1">
    <citation type="submission" date="2014-06" db="EMBL/GenBank/DDBJ databases">
        <authorList>
            <person name="Swart Estienne"/>
        </authorList>
    </citation>
    <scope>NUCLEOTIDE SEQUENCE [LARGE SCALE GENOMIC DNA]</scope>
    <source>
        <strain evidence="3 4">130c</strain>
    </source>
</reference>
<dbReference type="OrthoDB" id="1022638at2759"/>